<dbReference type="EMBL" id="BAABKO010000001">
    <property type="protein sequence ID" value="GAA4766690.1"/>
    <property type="molecule type" value="Genomic_DNA"/>
</dbReference>
<dbReference type="PANTHER" id="PTHR10584:SF166">
    <property type="entry name" value="RIBOKINASE"/>
    <property type="match status" value="1"/>
</dbReference>
<organism evidence="4 5">
    <name type="scientific">Microbacterium gilvum</name>
    <dbReference type="NCBI Taxonomy" id="1336204"/>
    <lineage>
        <taxon>Bacteria</taxon>
        <taxon>Bacillati</taxon>
        <taxon>Actinomycetota</taxon>
        <taxon>Actinomycetes</taxon>
        <taxon>Micrococcales</taxon>
        <taxon>Microbacteriaceae</taxon>
        <taxon>Microbacterium</taxon>
    </lineage>
</organism>
<dbReference type="SUPFAM" id="SSF53613">
    <property type="entry name" value="Ribokinase-like"/>
    <property type="match status" value="1"/>
</dbReference>
<gene>
    <name evidence="4" type="ORF">GCM10023351_07500</name>
</gene>
<dbReference type="PANTHER" id="PTHR10584">
    <property type="entry name" value="SUGAR KINASE"/>
    <property type="match status" value="1"/>
</dbReference>
<keyword evidence="2 4" id="KW-0418">Kinase</keyword>
<feature type="domain" description="Carbohydrate kinase PfkB" evidence="3">
    <location>
        <begin position="31"/>
        <end position="278"/>
    </location>
</feature>
<keyword evidence="5" id="KW-1185">Reference proteome</keyword>
<evidence type="ECO:0000256" key="1">
    <source>
        <dbReference type="ARBA" id="ARBA00022679"/>
    </source>
</evidence>
<evidence type="ECO:0000256" key="2">
    <source>
        <dbReference type="ARBA" id="ARBA00022777"/>
    </source>
</evidence>
<dbReference type="InterPro" id="IPR011611">
    <property type="entry name" value="PfkB_dom"/>
</dbReference>
<keyword evidence="1" id="KW-0808">Transferase</keyword>
<dbReference type="Proteomes" id="UP001501645">
    <property type="component" value="Unassembled WGS sequence"/>
</dbReference>
<name>A0ABP8ZWS1_9MICO</name>
<evidence type="ECO:0000313" key="4">
    <source>
        <dbReference type="EMBL" id="GAA4766690.1"/>
    </source>
</evidence>
<dbReference type="RefSeq" id="WP_345436083.1">
    <property type="nucleotide sequence ID" value="NZ_BAABKO010000001.1"/>
</dbReference>
<reference evidence="5" key="1">
    <citation type="journal article" date="2019" name="Int. J. Syst. Evol. Microbiol.">
        <title>The Global Catalogue of Microorganisms (GCM) 10K type strain sequencing project: providing services to taxonomists for standard genome sequencing and annotation.</title>
        <authorList>
            <consortium name="The Broad Institute Genomics Platform"/>
            <consortium name="The Broad Institute Genome Sequencing Center for Infectious Disease"/>
            <person name="Wu L."/>
            <person name="Ma J."/>
        </authorList>
    </citation>
    <scope>NUCLEOTIDE SEQUENCE [LARGE SCALE GENOMIC DNA]</scope>
    <source>
        <strain evidence="5">JCM 18537</strain>
    </source>
</reference>
<dbReference type="PROSITE" id="PS00584">
    <property type="entry name" value="PFKB_KINASES_2"/>
    <property type="match status" value="1"/>
</dbReference>
<dbReference type="InterPro" id="IPR029056">
    <property type="entry name" value="Ribokinase-like"/>
</dbReference>
<evidence type="ECO:0000313" key="5">
    <source>
        <dbReference type="Proteomes" id="UP001501645"/>
    </source>
</evidence>
<dbReference type="Pfam" id="PF00294">
    <property type="entry name" value="PfkB"/>
    <property type="match status" value="1"/>
</dbReference>
<dbReference type="Gene3D" id="3.40.1190.20">
    <property type="match status" value="1"/>
</dbReference>
<evidence type="ECO:0000259" key="3">
    <source>
        <dbReference type="Pfam" id="PF00294"/>
    </source>
</evidence>
<dbReference type="InterPro" id="IPR002173">
    <property type="entry name" value="Carboh/pur_kinase_PfkB_CS"/>
</dbReference>
<protein>
    <submittedName>
        <fullName evidence="4">PfkB family carbohydrate kinase</fullName>
    </submittedName>
</protein>
<dbReference type="GO" id="GO:0016301">
    <property type="term" value="F:kinase activity"/>
    <property type="evidence" value="ECO:0007669"/>
    <property type="project" value="UniProtKB-KW"/>
</dbReference>
<sequence>MDLVVSGPTFLDVTLAGLQATVHPGREVFAQDAALGPGGAAIAAIAASRLGLQTALHSDLGADAAGLLCRDVLMTEAVDVSAAPLLDGWRTPLTVCISDRDDRAMATFQEPPPRRRTPPVAARALLANLRDVAARARTDGTVVVADIGWDASGRWDDGDLAPLRSCDVFLPNSVEAMAYTRTATPREAARALGDRVERVIVTCGAEGVIALDAGAGSESLIPAIPVDAVDTTGAGDVLGAGVVAGLLRGWQFADVAAFGALCAGLAVTRLGSATASPTLAGIDEWWRAARADAALSSRYAFLEGLHDAEAGLPSQEPTG</sequence>
<comment type="caution">
    <text evidence="4">The sequence shown here is derived from an EMBL/GenBank/DDBJ whole genome shotgun (WGS) entry which is preliminary data.</text>
</comment>
<proteinExistence type="predicted"/>
<accession>A0ABP8ZWS1</accession>